<keyword evidence="2 6" id="KW-0812">Transmembrane</keyword>
<name>A0A4R6DND7_9MICO</name>
<organism evidence="7 8">
    <name type="scientific">Curtobacterium flaccumfaciens</name>
    <dbReference type="NCBI Taxonomy" id="2035"/>
    <lineage>
        <taxon>Bacteria</taxon>
        <taxon>Bacillati</taxon>
        <taxon>Actinomycetota</taxon>
        <taxon>Actinomycetes</taxon>
        <taxon>Micrococcales</taxon>
        <taxon>Microbacteriaceae</taxon>
        <taxon>Curtobacterium</taxon>
    </lineage>
</organism>
<feature type="transmembrane region" description="Helical" evidence="6">
    <location>
        <begin position="46"/>
        <end position="67"/>
    </location>
</feature>
<comment type="subcellular location">
    <subcellularLocation>
        <location evidence="1">Membrane</location>
        <topology evidence="1">Multi-pass membrane protein</topology>
    </subcellularLocation>
</comment>
<evidence type="ECO:0000256" key="1">
    <source>
        <dbReference type="ARBA" id="ARBA00004141"/>
    </source>
</evidence>
<reference evidence="7 8" key="1">
    <citation type="submission" date="2019-03" db="EMBL/GenBank/DDBJ databases">
        <title>Genomic analyses of the natural microbiome of Caenorhabditis elegans.</title>
        <authorList>
            <person name="Samuel B."/>
        </authorList>
    </citation>
    <scope>NUCLEOTIDE SEQUENCE [LARGE SCALE GENOMIC DNA]</scope>
    <source>
        <strain evidence="7 8">JUb65</strain>
    </source>
</reference>
<dbReference type="AlphaFoldDB" id="A0A4R6DND7"/>
<feature type="transmembrane region" description="Helical" evidence="6">
    <location>
        <begin position="162"/>
        <end position="182"/>
    </location>
</feature>
<keyword evidence="5" id="KW-0862">Zinc</keyword>
<keyword evidence="5" id="KW-0479">Metal-binding</keyword>
<dbReference type="Pfam" id="PF03006">
    <property type="entry name" value="HlyIII"/>
    <property type="match status" value="1"/>
</dbReference>
<keyword evidence="3 6" id="KW-1133">Transmembrane helix</keyword>
<evidence type="ECO:0000313" key="7">
    <source>
        <dbReference type="EMBL" id="TDN46451.1"/>
    </source>
</evidence>
<feature type="transmembrane region" description="Helical" evidence="6">
    <location>
        <begin position="137"/>
        <end position="155"/>
    </location>
</feature>
<dbReference type="EMBL" id="SNVW01000001">
    <property type="protein sequence ID" value="TDN46451.1"/>
    <property type="molecule type" value="Genomic_DNA"/>
</dbReference>
<dbReference type="RefSeq" id="WP_133518336.1">
    <property type="nucleotide sequence ID" value="NZ_SNVW01000001.1"/>
</dbReference>
<feature type="transmembrane region" description="Helical" evidence="6">
    <location>
        <begin position="113"/>
        <end position="131"/>
    </location>
</feature>
<evidence type="ECO:0000256" key="2">
    <source>
        <dbReference type="ARBA" id="ARBA00022692"/>
    </source>
</evidence>
<dbReference type="InterPro" id="IPR004254">
    <property type="entry name" value="AdipoR/HlyIII-related"/>
</dbReference>
<sequence>MQAEHDTGTLPHVPFTEEAASTAADDAAAGSAAADSTETRPAWRGWIHLGAFPFAIAMGIVLISLAGSPAAKVGSAVFMATSLAMFGVSATYHRFPWGPTVKRVLKRIDHTNILLLIAGTYTPVAICALPHTLMVVVLWVMWSGAALGIAFRVLWINAPRWLYVPIYLVLGCAALGLLPQFFAASVPMTVLILSGGVAYIVGALVYAFKRPNPSPTLFGFHEVFHALTVVAFAAQWAGVLIVALHPVR</sequence>
<dbReference type="GO" id="GO:0046872">
    <property type="term" value="F:metal ion binding"/>
    <property type="evidence" value="ECO:0007669"/>
    <property type="project" value="UniProtKB-KW"/>
</dbReference>
<evidence type="ECO:0000256" key="6">
    <source>
        <dbReference type="SAM" id="Phobius"/>
    </source>
</evidence>
<dbReference type="GO" id="GO:0016020">
    <property type="term" value="C:membrane"/>
    <property type="evidence" value="ECO:0007669"/>
    <property type="project" value="UniProtKB-SubCell"/>
</dbReference>
<proteinExistence type="predicted"/>
<feature type="transmembrane region" description="Helical" evidence="6">
    <location>
        <begin position="73"/>
        <end position="92"/>
    </location>
</feature>
<feature type="binding site" evidence="5">
    <location>
        <position position="225"/>
    </location>
    <ligand>
        <name>Zn(2+)</name>
        <dbReference type="ChEBI" id="CHEBI:29105"/>
    </ligand>
</feature>
<evidence type="ECO:0000256" key="4">
    <source>
        <dbReference type="ARBA" id="ARBA00023136"/>
    </source>
</evidence>
<protein>
    <submittedName>
        <fullName evidence="7">Hemolysin III</fullName>
    </submittedName>
</protein>
<dbReference type="OrthoDB" id="9813689at2"/>
<evidence type="ECO:0000313" key="8">
    <source>
        <dbReference type="Proteomes" id="UP000295764"/>
    </source>
</evidence>
<feature type="transmembrane region" description="Helical" evidence="6">
    <location>
        <begin position="188"/>
        <end position="208"/>
    </location>
</feature>
<dbReference type="STRING" id="2035.RU06_03380"/>
<comment type="caution">
    <text evidence="7">The sequence shown here is derived from an EMBL/GenBank/DDBJ whole genome shotgun (WGS) entry which is preliminary data.</text>
</comment>
<feature type="binding site" evidence="5">
    <location>
        <position position="93"/>
    </location>
    <ligand>
        <name>Zn(2+)</name>
        <dbReference type="ChEBI" id="CHEBI:29105"/>
    </ligand>
</feature>
<gene>
    <name evidence="7" type="ORF">EDF64_101316</name>
</gene>
<evidence type="ECO:0000256" key="5">
    <source>
        <dbReference type="PIRSR" id="PIRSR604254-1"/>
    </source>
</evidence>
<dbReference type="PANTHER" id="PTHR20855">
    <property type="entry name" value="ADIPOR/PROGESTIN RECEPTOR-RELATED"/>
    <property type="match status" value="1"/>
</dbReference>
<dbReference type="Proteomes" id="UP000295764">
    <property type="component" value="Unassembled WGS sequence"/>
</dbReference>
<keyword evidence="4 6" id="KW-0472">Membrane</keyword>
<evidence type="ECO:0000256" key="3">
    <source>
        <dbReference type="ARBA" id="ARBA00022989"/>
    </source>
</evidence>
<feature type="transmembrane region" description="Helical" evidence="6">
    <location>
        <begin position="220"/>
        <end position="244"/>
    </location>
</feature>
<feature type="binding site" evidence="5">
    <location>
        <position position="221"/>
    </location>
    <ligand>
        <name>Zn(2+)</name>
        <dbReference type="ChEBI" id="CHEBI:29105"/>
    </ligand>
</feature>
<dbReference type="PANTHER" id="PTHR20855:SF3">
    <property type="entry name" value="LD03007P"/>
    <property type="match status" value="1"/>
</dbReference>
<accession>A0A4R6DND7</accession>